<dbReference type="STRING" id="469383.Cwoe_4207"/>
<evidence type="ECO:0008006" key="4">
    <source>
        <dbReference type="Google" id="ProtNLM"/>
    </source>
</evidence>
<organism evidence="2 3">
    <name type="scientific">Conexibacter woesei (strain DSM 14684 / CCUG 47730 / CIP 108061 / JCM 11494 / NBRC 100937 / ID131577)</name>
    <dbReference type="NCBI Taxonomy" id="469383"/>
    <lineage>
        <taxon>Bacteria</taxon>
        <taxon>Bacillati</taxon>
        <taxon>Actinomycetota</taxon>
        <taxon>Thermoleophilia</taxon>
        <taxon>Solirubrobacterales</taxon>
        <taxon>Conexibacteraceae</taxon>
        <taxon>Conexibacter</taxon>
    </lineage>
</organism>
<feature type="transmembrane region" description="Helical" evidence="1">
    <location>
        <begin position="187"/>
        <end position="204"/>
    </location>
</feature>
<sequence>MAAVERTGATPPPAPASRGVRSHVIALVALTFGSGATDAVAFLGMGGVFTANQTGNLVLVGLVGREAYGATALRAVVAAAAFALALYAGFRLTRGPRAVGSAPRLLLAALPLHLLVLLGWWVADAEPSSALILGLLAVSAMAMALQTVAARRMTSAFGIATTFVTGTLTAIFQGVVEGRGDGNRVRVAVVVALVLGALSGATLLELVPLAAPAIAPLAVAGAIAVMRAGTD</sequence>
<dbReference type="EMBL" id="CP001854">
    <property type="protein sequence ID" value="ADB52621.1"/>
    <property type="molecule type" value="Genomic_DNA"/>
</dbReference>
<dbReference type="Proteomes" id="UP000008229">
    <property type="component" value="Chromosome"/>
</dbReference>
<reference evidence="3" key="2">
    <citation type="submission" date="2010-01" db="EMBL/GenBank/DDBJ databases">
        <title>The complete genome of Conexibacter woesei DSM 14684.</title>
        <authorList>
            <consortium name="US DOE Joint Genome Institute (JGI-PGF)"/>
            <person name="Lucas S."/>
            <person name="Copeland A."/>
            <person name="Lapidus A."/>
            <person name="Glavina del Rio T."/>
            <person name="Dalin E."/>
            <person name="Tice H."/>
            <person name="Bruce D."/>
            <person name="Goodwin L."/>
            <person name="Pitluck S."/>
            <person name="Kyrpides N."/>
            <person name="Mavromatis K."/>
            <person name="Ivanova N."/>
            <person name="Mikhailova N."/>
            <person name="Chertkov O."/>
            <person name="Brettin T."/>
            <person name="Detter J.C."/>
            <person name="Han C."/>
            <person name="Larimer F."/>
            <person name="Land M."/>
            <person name="Hauser L."/>
            <person name="Markowitz V."/>
            <person name="Cheng J.-F."/>
            <person name="Hugenholtz P."/>
            <person name="Woyke T."/>
            <person name="Wu D."/>
            <person name="Pukall R."/>
            <person name="Steenblock K."/>
            <person name="Schneider S."/>
            <person name="Klenk H.-P."/>
            <person name="Eisen J.A."/>
        </authorList>
    </citation>
    <scope>NUCLEOTIDE SEQUENCE [LARGE SCALE GENOMIC DNA]</scope>
    <source>
        <strain evidence="3">DSM 14684 / CIP 108061 / JCM 11494 / NBRC 100937 / ID131577</strain>
    </source>
</reference>
<feature type="transmembrane region" description="Helical" evidence="1">
    <location>
        <begin position="71"/>
        <end position="93"/>
    </location>
</feature>
<proteinExistence type="predicted"/>
<reference evidence="2 3" key="1">
    <citation type="journal article" date="2010" name="Stand. Genomic Sci.">
        <title>Complete genome sequence of Conexibacter woesei type strain (ID131577).</title>
        <authorList>
            <person name="Pukall R."/>
            <person name="Lapidus A."/>
            <person name="Glavina Del Rio T."/>
            <person name="Copeland A."/>
            <person name="Tice H."/>
            <person name="Cheng J.-F."/>
            <person name="Lucas S."/>
            <person name="Chen F."/>
            <person name="Nolan M."/>
            <person name="Bruce D."/>
            <person name="Goodwin L."/>
            <person name="Pitluck S."/>
            <person name="Mavromatis K."/>
            <person name="Ivanova N."/>
            <person name="Ovchinnikova G."/>
            <person name="Pati A."/>
            <person name="Chen A."/>
            <person name="Palaniappan K."/>
            <person name="Land M."/>
            <person name="Hauser L."/>
            <person name="Chang Y.-J."/>
            <person name="Jeffries C.D."/>
            <person name="Chain P."/>
            <person name="Meincke L."/>
            <person name="Sims D."/>
            <person name="Brettin T."/>
            <person name="Detter J.C."/>
            <person name="Rohde M."/>
            <person name="Goeker M."/>
            <person name="Bristow J."/>
            <person name="Eisen J.A."/>
            <person name="Markowitz V."/>
            <person name="Kyrpides N.C."/>
            <person name="Klenk H.-P."/>
            <person name="Hugenholtz P."/>
        </authorList>
    </citation>
    <scope>NUCLEOTIDE SEQUENCE [LARGE SCALE GENOMIC DNA]</scope>
    <source>
        <strain evidence="3">DSM 14684 / CIP 108061 / JCM 11494 / NBRC 100937 / ID131577</strain>
    </source>
</reference>
<dbReference type="InterPro" id="IPR010699">
    <property type="entry name" value="DUF1275"/>
</dbReference>
<protein>
    <recommendedName>
        <fullName evidence="4">DUF1275 domain-containing protein</fullName>
    </recommendedName>
</protein>
<keyword evidence="1" id="KW-0472">Membrane</keyword>
<evidence type="ECO:0000313" key="3">
    <source>
        <dbReference type="Proteomes" id="UP000008229"/>
    </source>
</evidence>
<evidence type="ECO:0000313" key="2">
    <source>
        <dbReference type="EMBL" id="ADB52621.1"/>
    </source>
</evidence>
<dbReference type="KEGG" id="cwo:Cwoe_4207"/>
<keyword evidence="1" id="KW-0812">Transmembrane</keyword>
<dbReference type="eggNOG" id="COG3619">
    <property type="taxonomic scope" value="Bacteria"/>
</dbReference>
<dbReference type="PANTHER" id="PTHR37314:SF4">
    <property type="entry name" value="UPF0700 TRANSMEMBRANE PROTEIN YOAK"/>
    <property type="match status" value="1"/>
</dbReference>
<keyword evidence="3" id="KW-1185">Reference proteome</keyword>
<name>D3F5S2_CONWI</name>
<dbReference type="Pfam" id="PF06912">
    <property type="entry name" value="DUF1275"/>
    <property type="match status" value="1"/>
</dbReference>
<dbReference type="AlphaFoldDB" id="D3F5S2"/>
<keyword evidence="1" id="KW-1133">Transmembrane helix</keyword>
<feature type="transmembrane region" description="Helical" evidence="1">
    <location>
        <begin position="105"/>
        <end position="123"/>
    </location>
</feature>
<feature type="transmembrane region" description="Helical" evidence="1">
    <location>
        <begin position="129"/>
        <end position="149"/>
    </location>
</feature>
<accession>D3F5S2</accession>
<gene>
    <name evidence="2" type="ordered locus">Cwoe_4207</name>
</gene>
<evidence type="ECO:0000256" key="1">
    <source>
        <dbReference type="SAM" id="Phobius"/>
    </source>
</evidence>
<dbReference type="HOGENOM" id="CLU_061825_2_0_11"/>
<feature type="transmembrane region" description="Helical" evidence="1">
    <location>
        <begin position="24"/>
        <end position="51"/>
    </location>
</feature>
<dbReference type="PANTHER" id="PTHR37314">
    <property type="entry name" value="SLR0142 PROTEIN"/>
    <property type="match status" value="1"/>
</dbReference>
<feature type="transmembrane region" description="Helical" evidence="1">
    <location>
        <begin position="209"/>
        <end position="229"/>
    </location>
</feature>
<feature type="transmembrane region" description="Helical" evidence="1">
    <location>
        <begin position="156"/>
        <end position="175"/>
    </location>
</feature>